<dbReference type="KEGG" id="smag:AN936_11030"/>
<organism evidence="1 2">
    <name type="scientific">Sphingopyxis macrogoltabida</name>
    <name type="common">Sphingomonas macrogoltabidus</name>
    <dbReference type="NCBI Taxonomy" id="33050"/>
    <lineage>
        <taxon>Bacteria</taxon>
        <taxon>Pseudomonadati</taxon>
        <taxon>Pseudomonadota</taxon>
        <taxon>Alphaproteobacteria</taxon>
        <taxon>Sphingomonadales</taxon>
        <taxon>Sphingomonadaceae</taxon>
        <taxon>Sphingopyxis</taxon>
    </lineage>
</organism>
<protein>
    <submittedName>
        <fullName evidence="1">Uncharacterized protein</fullName>
    </submittedName>
</protein>
<reference evidence="1 2" key="1">
    <citation type="journal article" date="2015" name="Genome Announc.">
        <title>Complete Genome Sequence of Polypropylene Glycol- and Polyethylene Glycol-Degrading Sphingopyxis macrogoltabida Strain EY-1.</title>
        <authorList>
            <person name="Ohtsubo Y."/>
            <person name="Nagata Y."/>
            <person name="Numata M."/>
            <person name="Tsuchikane K."/>
            <person name="Hosoyama A."/>
            <person name="Yamazoe A."/>
            <person name="Tsuda M."/>
            <person name="Fujita N."/>
            <person name="Kawai F."/>
        </authorList>
    </citation>
    <scope>NUCLEOTIDE SEQUENCE [LARGE SCALE GENOMIC DNA]</scope>
    <source>
        <strain evidence="1 2">EY-1</strain>
    </source>
</reference>
<dbReference type="RefSeq" id="WP_054588186.1">
    <property type="nucleotide sequence ID" value="NZ_CP012700.1"/>
</dbReference>
<dbReference type="PATRIC" id="fig|33050.5.peg.2283"/>
<sequence length="135" mass="14739">MKPSIPVAARDLAARLRAEIVPELTGFRANNVAMGSAMIDMIAEEFDRAAARLFEENAAVRALLQRGGVAIATPAAPDLRVSALEAENDRLRAALIDLQAALEDRDDDEARALDADIWRELARSVERRRVASANF</sequence>
<dbReference type="EMBL" id="CP012700">
    <property type="protein sequence ID" value="ALH80883.1"/>
    <property type="molecule type" value="Genomic_DNA"/>
</dbReference>
<name>A0A0N7GSJ4_SPHMC</name>
<proteinExistence type="predicted"/>
<dbReference type="OrthoDB" id="3078618at2"/>
<gene>
    <name evidence="1" type="ORF">AN936_11030</name>
</gene>
<evidence type="ECO:0000313" key="1">
    <source>
        <dbReference type="EMBL" id="ALH80883.1"/>
    </source>
</evidence>
<evidence type="ECO:0000313" key="2">
    <source>
        <dbReference type="Proteomes" id="UP000058074"/>
    </source>
</evidence>
<dbReference type="Proteomes" id="UP000058074">
    <property type="component" value="Chromosome"/>
</dbReference>
<accession>A0A0N7GSJ4</accession>
<dbReference type="AlphaFoldDB" id="A0A0N7GSJ4"/>